<dbReference type="InterPro" id="IPR027417">
    <property type="entry name" value="P-loop_NTPase"/>
</dbReference>
<proteinExistence type="predicted"/>
<accession>A0A7K1LJ78</accession>
<dbReference type="RefSeq" id="WP_129316034.1">
    <property type="nucleotide sequence ID" value="NZ_JBFCQO010000002.1"/>
</dbReference>
<reference evidence="1 2" key="1">
    <citation type="submission" date="2019-12" db="EMBL/GenBank/DDBJ databases">
        <authorList>
            <person name="Li J."/>
            <person name="Shi Y."/>
            <person name="Xu G."/>
            <person name="Xiao D."/>
            <person name="Ran X."/>
        </authorList>
    </citation>
    <scope>NUCLEOTIDE SEQUENCE [LARGE SCALE GENOMIC DNA]</scope>
    <source>
        <strain evidence="1 2">JCM 15915</strain>
    </source>
</reference>
<keyword evidence="2" id="KW-1185">Reference proteome</keyword>
<organism evidence="1 2">
    <name type="scientific">Rothia koreensis</name>
    <dbReference type="NCBI Taxonomy" id="592378"/>
    <lineage>
        <taxon>Bacteria</taxon>
        <taxon>Bacillati</taxon>
        <taxon>Actinomycetota</taxon>
        <taxon>Actinomycetes</taxon>
        <taxon>Micrococcales</taxon>
        <taxon>Micrococcaceae</taxon>
        <taxon>Rothia</taxon>
    </lineage>
</organism>
<evidence type="ECO:0000313" key="1">
    <source>
        <dbReference type="EMBL" id="MUN55245.1"/>
    </source>
</evidence>
<dbReference type="AlphaFoldDB" id="A0A7K1LJ78"/>
<dbReference type="EMBL" id="WOGT01000004">
    <property type="protein sequence ID" value="MUN55245.1"/>
    <property type="molecule type" value="Genomic_DNA"/>
</dbReference>
<dbReference type="SUPFAM" id="SSF52540">
    <property type="entry name" value="P-loop containing nucleoside triphosphate hydrolases"/>
    <property type="match status" value="1"/>
</dbReference>
<dbReference type="OrthoDB" id="3775353at2"/>
<dbReference type="Proteomes" id="UP000462152">
    <property type="component" value="Unassembled WGS sequence"/>
</dbReference>
<sequence length="232" mass="26453">MLEVEAVQAKGRHAPLIERTSFTVEVGELILVQGNSQLQRSGLSLALTGRLRPDKGTISWDGSDKRKTLRRRSSLIDSPRVNQMEEHMRVRDYAAEMLSYMPHKMLKRPSTEQWLRDHGLEDLDNLWEEQLTPDQRIRLVVALAGQEKRSDLLVFDTPSRHANHTATWLPRLHRLARNEEHPRAVVAVVPRISTSWHGLTARIGETAPKPYVPSGLPLDELFTPRTAQEDLS</sequence>
<dbReference type="Gene3D" id="3.40.50.300">
    <property type="entry name" value="P-loop containing nucleotide triphosphate hydrolases"/>
    <property type="match status" value="1"/>
</dbReference>
<name>A0A7K1LJ78_9MICC</name>
<protein>
    <submittedName>
        <fullName evidence="1">Multidrug ABC transporter ATPase</fullName>
    </submittedName>
</protein>
<evidence type="ECO:0000313" key="2">
    <source>
        <dbReference type="Proteomes" id="UP000462152"/>
    </source>
</evidence>
<comment type="caution">
    <text evidence="1">The sequence shown here is derived from an EMBL/GenBank/DDBJ whole genome shotgun (WGS) entry which is preliminary data.</text>
</comment>
<gene>
    <name evidence="1" type="ORF">GMA10_08495</name>
</gene>